<evidence type="ECO:0000313" key="2">
    <source>
        <dbReference type="Proteomes" id="UP000177362"/>
    </source>
</evidence>
<gene>
    <name evidence="1" type="ORF">A3C11_01695</name>
</gene>
<evidence type="ECO:0000313" key="1">
    <source>
        <dbReference type="EMBL" id="OHA00360.1"/>
    </source>
</evidence>
<sequence length="193" mass="21738">MKKQVYIIHSWGGSPNEPMHQWLKSELERRGFDVAIPMMPHPENPTIKDWVLGLSQIIRLPDKNVILVGHSIGCQTILRYLEELPADAKVGGAVFIAPWFTLSNLESDEEWTIAEHWLGTEINDADIIKHLSKITAIFSDSDPFVPSENIEKFKKRFGAEIIIEHEKGHFTTSDGVTKLQSALDAVLRIVSDG</sequence>
<dbReference type="InterPro" id="IPR029058">
    <property type="entry name" value="AB_hydrolase_fold"/>
</dbReference>
<name>A0A1G2KLP4_9BACT</name>
<accession>A0A1G2KLP4</accession>
<dbReference type="PANTHER" id="PTHR15394:SF3">
    <property type="entry name" value="SERINE HYDROLASE RBBP9"/>
    <property type="match status" value="1"/>
</dbReference>
<dbReference type="SUPFAM" id="SSF53474">
    <property type="entry name" value="alpha/beta-Hydrolases"/>
    <property type="match status" value="1"/>
</dbReference>
<dbReference type="InterPro" id="IPR010662">
    <property type="entry name" value="RBBP9/YdeN"/>
</dbReference>
<evidence type="ECO:0008006" key="3">
    <source>
        <dbReference type="Google" id="ProtNLM"/>
    </source>
</evidence>
<organism evidence="1 2">
    <name type="scientific">Candidatus Sungbacteria bacterium RIFCSPHIGHO2_02_FULL_49_12</name>
    <dbReference type="NCBI Taxonomy" id="1802271"/>
    <lineage>
        <taxon>Bacteria</taxon>
        <taxon>Candidatus Sungiibacteriota</taxon>
    </lineage>
</organism>
<proteinExistence type="predicted"/>
<dbReference type="GO" id="GO:0016787">
    <property type="term" value="F:hydrolase activity"/>
    <property type="evidence" value="ECO:0007669"/>
    <property type="project" value="InterPro"/>
</dbReference>
<dbReference type="Pfam" id="PF06821">
    <property type="entry name" value="Ser_hydrolase"/>
    <property type="match status" value="1"/>
</dbReference>
<reference evidence="1 2" key="1">
    <citation type="journal article" date="2016" name="Nat. Commun.">
        <title>Thousands of microbial genomes shed light on interconnected biogeochemical processes in an aquifer system.</title>
        <authorList>
            <person name="Anantharaman K."/>
            <person name="Brown C.T."/>
            <person name="Hug L.A."/>
            <person name="Sharon I."/>
            <person name="Castelle C.J."/>
            <person name="Probst A.J."/>
            <person name="Thomas B.C."/>
            <person name="Singh A."/>
            <person name="Wilkins M.J."/>
            <person name="Karaoz U."/>
            <person name="Brodie E.L."/>
            <person name="Williams K.H."/>
            <person name="Hubbard S.S."/>
            <person name="Banfield J.F."/>
        </authorList>
    </citation>
    <scope>NUCLEOTIDE SEQUENCE [LARGE SCALE GENOMIC DNA]</scope>
</reference>
<dbReference type="Gene3D" id="3.40.50.1820">
    <property type="entry name" value="alpha/beta hydrolase"/>
    <property type="match status" value="1"/>
</dbReference>
<dbReference type="EMBL" id="MHQJ01000049">
    <property type="protein sequence ID" value="OHA00360.1"/>
    <property type="molecule type" value="Genomic_DNA"/>
</dbReference>
<comment type="caution">
    <text evidence="1">The sequence shown here is derived from an EMBL/GenBank/DDBJ whole genome shotgun (WGS) entry which is preliminary data.</text>
</comment>
<protein>
    <recommendedName>
        <fullName evidence="3">Serine hydrolase family protein</fullName>
    </recommendedName>
</protein>
<dbReference type="Proteomes" id="UP000177362">
    <property type="component" value="Unassembled WGS sequence"/>
</dbReference>
<dbReference type="PANTHER" id="PTHR15394">
    <property type="entry name" value="SERINE HYDROLASE RBBP9"/>
    <property type="match status" value="1"/>
</dbReference>
<dbReference type="AlphaFoldDB" id="A0A1G2KLP4"/>